<dbReference type="SUPFAM" id="SSF53448">
    <property type="entry name" value="Nucleotide-diphospho-sugar transferases"/>
    <property type="match status" value="1"/>
</dbReference>
<dbReference type="Proteomes" id="UP001281656">
    <property type="component" value="Unassembled WGS sequence"/>
</dbReference>
<proteinExistence type="predicted"/>
<dbReference type="RefSeq" id="WP_318799354.1">
    <property type="nucleotide sequence ID" value="NZ_JARUJP010000060.1"/>
</dbReference>
<dbReference type="InterPro" id="IPR001173">
    <property type="entry name" value="Glyco_trans_2-like"/>
</dbReference>
<sequence length="321" mass="38110">MKNDELVSFVIAAYNVEKYIKECVDSCLNQTYSNIQVCITDDGSKDNTWDILNKYYSKDNRVKLSKFDKNRGKVAAYNNSVEMASGKYIAVLGADDISFKYRIEEQIKYMKQSRSISLVYGDLEVTDEKLNKIKVLCSDFIEDKEERLKKLLNNNIISGGTMLVNSKFKDIIFPVPNKLLFEDWWIAFIANYYGDIVKVNKPLIKYRQHSKNDNGSFNKSIPQVINLMKRDYKRHFNYYEHFKDFINRKVEDDIKRKLYNDIISYNSLKREFILSKNLFERIRIKKKYRYLKINSKNLIYFLFGDNIIKGKLYIKRVLRLS</sequence>
<name>A0ABU4JYF8_9CLOT</name>
<gene>
    <name evidence="2" type="ORF">P8V03_18860</name>
</gene>
<accession>A0ABU4JYF8</accession>
<dbReference type="InterPro" id="IPR029044">
    <property type="entry name" value="Nucleotide-diphossugar_trans"/>
</dbReference>
<reference evidence="2 3" key="1">
    <citation type="submission" date="2023-04" db="EMBL/GenBank/DDBJ databases">
        <title>Clostridium tannerae sp. nov., isolated from the fecal material of an alpaca.</title>
        <authorList>
            <person name="Miller S."/>
            <person name="Hendry M."/>
            <person name="King J."/>
            <person name="Sankaranarayanan K."/>
            <person name="Lawson P.A."/>
        </authorList>
    </citation>
    <scope>NUCLEOTIDE SEQUENCE [LARGE SCALE GENOMIC DNA]</scope>
    <source>
        <strain evidence="2 3">A1-XYC3</strain>
    </source>
</reference>
<organism evidence="2 3">
    <name type="scientific">Clostridium tanneri</name>
    <dbReference type="NCBI Taxonomy" id="3037988"/>
    <lineage>
        <taxon>Bacteria</taxon>
        <taxon>Bacillati</taxon>
        <taxon>Bacillota</taxon>
        <taxon>Clostridia</taxon>
        <taxon>Eubacteriales</taxon>
        <taxon>Clostridiaceae</taxon>
        <taxon>Clostridium</taxon>
    </lineage>
</organism>
<dbReference type="Gene3D" id="3.90.550.10">
    <property type="entry name" value="Spore Coat Polysaccharide Biosynthesis Protein SpsA, Chain A"/>
    <property type="match status" value="1"/>
</dbReference>
<evidence type="ECO:0000313" key="3">
    <source>
        <dbReference type="Proteomes" id="UP001281656"/>
    </source>
</evidence>
<dbReference type="PANTHER" id="PTHR22916:SF3">
    <property type="entry name" value="UDP-GLCNAC:BETAGAL BETA-1,3-N-ACETYLGLUCOSAMINYLTRANSFERASE-LIKE PROTEIN 1"/>
    <property type="match status" value="1"/>
</dbReference>
<keyword evidence="3" id="KW-1185">Reference proteome</keyword>
<dbReference type="EC" id="2.4.-.-" evidence="2"/>
<feature type="domain" description="Glycosyltransferase 2-like" evidence="1">
    <location>
        <begin position="8"/>
        <end position="163"/>
    </location>
</feature>
<dbReference type="EMBL" id="JARUJP010000060">
    <property type="protein sequence ID" value="MDW8803192.1"/>
    <property type="molecule type" value="Genomic_DNA"/>
</dbReference>
<comment type="caution">
    <text evidence="2">The sequence shown here is derived from an EMBL/GenBank/DDBJ whole genome shotgun (WGS) entry which is preliminary data.</text>
</comment>
<dbReference type="GO" id="GO:0016757">
    <property type="term" value="F:glycosyltransferase activity"/>
    <property type="evidence" value="ECO:0007669"/>
    <property type="project" value="UniProtKB-KW"/>
</dbReference>
<protein>
    <submittedName>
        <fullName evidence="2">Glycosyltransferase</fullName>
        <ecNumber evidence="2">2.4.-.-</ecNumber>
    </submittedName>
</protein>
<evidence type="ECO:0000259" key="1">
    <source>
        <dbReference type="Pfam" id="PF00535"/>
    </source>
</evidence>
<keyword evidence="2" id="KW-0808">Transferase</keyword>
<dbReference type="Pfam" id="PF00535">
    <property type="entry name" value="Glycos_transf_2"/>
    <property type="match status" value="1"/>
</dbReference>
<keyword evidence="2" id="KW-0328">Glycosyltransferase</keyword>
<dbReference type="PANTHER" id="PTHR22916">
    <property type="entry name" value="GLYCOSYLTRANSFERASE"/>
    <property type="match status" value="1"/>
</dbReference>
<evidence type="ECO:0000313" key="2">
    <source>
        <dbReference type="EMBL" id="MDW8803192.1"/>
    </source>
</evidence>